<dbReference type="InterPro" id="IPR036412">
    <property type="entry name" value="HAD-like_sf"/>
</dbReference>
<reference evidence="1 2" key="1">
    <citation type="submission" date="2012-04" db="EMBL/GenBank/DDBJ databases">
        <title>Improved High-Quality Draft sequence of Leptothrix ochracea L12.</title>
        <authorList>
            <consortium name="US DOE Joint Genome Institute"/>
            <person name="Lucas S."/>
            <person name="Han J."/>
            <person name="Lapidus A."/>
            <person name="Cheng J.-F."/>
            <person name="Goodwin L."/>
            <person name="Pitluck S."/>
            <person name="Peters L."/>
            <person name="Zeytun A."/>
            <person name="Detter J.C."/>
            <person name="Han C."/>
            <person name="Tapia R."/>
            <person name="Land M."/>
            <person name="Hauser L."/>
            <person name="Kyrpides N."/>
            <person name="Ivanova N."/>
            <person name="Pagani I."/>
            <person name="Stepanauskas R."/>
            <person name="Masland D."/>
            <person name="Poulton N."/>
            <person name="Emerson D."/>
            <person name="Fleming E."/>
            <person name="Woyke T."/>
        </authorList>
    </citation>
    <scope>NUCLEOTIDE SEQUENCE [LARGE SCALE GENOMIC DNA]</scope>
    <source>
        <strain evidence="1 2">L12</strain>
    </source>
</reference>
<dbReference type="GeneID" id="92352173"/>
<dbReference type="PANTHER" id="PTHR12725:SF117">
    <property type="entry name" value="HALOACID DEHALOGENASE-LIKE HYDROLASE"/>
    <property type="match status" value="1"/>
</dbReference>
<proteinExistence type="predicted"/>
<name>I4Z5R5_9BURK</name>
<evidence type="ECO:0000313" key="2">
    <source>
        <dbReference type="Proteomes" id="UP000053899"/>
    </source>
</evidence>
<dbReference type="InterPro" id="IPR023214">
    <property type="entry name" value="HAD_sf"/>
</dbReference>
<dbReference type="SFLD" id="SFLDG01129">
    <property type="entry name" value="C1.5:_HAD__Beta-PGM__Phosphata"/>
    <property type="match status" value="1"/>
</dbReference>
<dbReference type="OrthoDB" id="8558420at2"/>
<evidence type="ECO:0000313" key="1">
    <source>
        <dbReference type="EMBL" id="EIM31557.1"/>
    </source>
</evidence>
<dbReference type="InterPro" id="IPR006439">
    <property type="entry name" value="HAD-SF_hydro_IA"/>
</dbReference>
<dbReference type="Proteomes" id="UP000053899">
    <property type="component" value="Unassembled WGS sequence"/>
</dbReference>
<dbReference type="SUPFAM" id="SSF56784">
    <property type="entry name" value="HAD-like"/>
    <property type="match status" value="1"/>
</dbReference>
<dbReference type="NCBIfam" id="TIGR01993">
    <property type="entry name" value="Pyr-5-nucltdase"/>
    <property type="match status" value="1"/>
</dbReference>
<sequence length="230" mass="26604">MPNRSLVWLFDLDDTLHNASHAAFGGINRAMTDFIVRELGVDEVQAQHLRTHYWQRYGATLLGLMRHHGVPAHSFLEETHRLPGLERRLHSHPHDVAALRRLPGRKFIVTNAPAHYAERVLRFLGLRHQFEAVISIEQMRMFGHLRPKPDARMLRALVARLGVKAGQCVLVEDTLVHQKAARRVGMRTVWMQRWLTQAKTTSPQISARMRRKPAYVCDKIRTFQRLLALI</sequence>
<dbReference type="PANTHER" id="PTHR12725">
    <property type="entry name" value="HALOACID DEHALOGENASE-LIKE HYDROLASE"/>
    <property type="match status" value="1"/>
</dbReference>
<dbReference type="SFLD" id="SFLDG01132">
    <property type="entry name" value="C1.5.3:_5'-Nucleotidase_Like"/>
    <property type="match status" value="1"/>
</dbReference>
<dbReference type="SFLD" id="SFLDS00003">
    <property type="entry name" value="Haloacid_Dehalogenase"/>
    <property type="match status" value="1"/>
</dbReference>
<dbReference type="HOGENOM" id="CLU_059493_2_0_4"/>
<organism evidence="1 2">
    <name type="scientific">Leptothrix ochracea L12</name>
    <dbReference type="NCBI Taxonomy" id="735332"/>
    <lineage>
        <taxon>Bacteria</taxon>
        <taxon>Pseudomonadati</taxon>
        <taxon>Pseudomonadota</taxon>
        <taxon>Betaproteobacteria</taxon>
        <taxon>Burkholderiales</taxon>
        <taxon>Sphaerotilaceae</taxon>
        <taxon>Leptothrix</taxon>
    </lineage>
</organism>
<protein>
    <submittedName>
        <fullName evidence="1">Pyrimidine 5''-nucleotidase</fullName>
    </submittedName>
</protein>
<dbReference type="Gene3D" id="1.10.150.450">
    <property type="match status" value="1"/>
</dbReference>
<dbReference type="NCBIfam" id="TIGR01509">
    <property type="entry name" value="HAD-SF-IA-v3"/>
    <property type="match status" value="1"/>
</dbReference>
<dbReference type="InterPro" id="IPR010237">
    <property type="entry name" value="Pyr-5-nucltdase"/>
</dbReference>
<accession>I4Z5R5</accession>
<keyword evidence="2" id="KW-1185">Reference proteome</keyword>
<dbReference type="Gene3D" id="3.40.50.1000">
    <property type="entry name" value="HAD superfamily/HAD-like"/>
    <property type="match status" value="1"/>
</dbReference>
<dbReference type="AlphaFoldDB" id="I4Z5R5"/>
<dbReference type="EMBL" id="JH660677">
    <property type="protein sequence ID" value="EIM31557.1"/>
    <property type="molecule type" value="Genomic_DNA"/>
</dbReference>
<gene>
    <name evidence="1" type="ORF">LepocDRAFT_00002890</name>
</gene>
<dbReference type="Pfam" id="PF00702">
    <property type="entry name" value="Hydrolase"/>
    <property type="match status" value="1"/>
</dbReference>
<dbReference type="RefSeq" id="WP_009453367.1">
    <property type="nucleotide sequence ID" value="NZ_JH660677.1"/>
</dbReference>